<dbReference type="InterPro" id="IPR021852">
    <property type="entry name" value="DUF3456"/>
</dbReference>
<evidence type="ECO:0000313" key="7">
    <source>
        <dbReference type="Proteomes" id="UP001108240"/>
    </source>
</evidence>
<reference evidence="6" key="1">
    <citation type="submission" date="2025-08" db="UniProtKB">
        <authorList>
            <consortium name="Ensembl"/>
        </authorList>
    </citation>
    <scope>IDENTIFICATION</scope>
</reference>
<dbReference type="GeneTree" id="ENSGT00390000014072"/>
<feature type="region of interest" description="Disordered" evidence="3">
    <location>
        <begin position="188"/>
        <end position="211"/>
    </location>
</feature>
<evidence type="ECO:0000256" key="2">
    <source>
        <dbReference type="ARBA" id="ARBA00022729"/>
    </source>
</evidence>
<keyword evidence="7" id="KW-1185">Reference proteome</keyword>
<feature type="chain" id="PRO_5039946683" evidence="4">
    <location>
        <begin position="18"/>
        <end position="211"/>
    </location>
</feature>
<dbReference type="Pfam" id="PF11938">
    <property type="entry name" value="DUF3456"/>
    <property type="match status" value="1"/>
</dbReference>
<dbReference type="PANTHER" id="PTHR15382">
    <property type="entry name" value="CTG4A-RELATED"/>
    <property type="match status" value="1"/>
</dbReference>
<dbReference type="AlphaFoldDB" id="A0A8C1BYH3"/>
<name>A0A8C1BYH3_CYPCA</name>
<sequence length="211" mass="24704">MEIFAIFFICMFRLVLANQEERLPNKCEVCKLLMVELQDVLEKTGRPKEVLELGQEKIQIYGRETRLTEAMDNICEIILQYKIHAERPGSLYCCFCRGTCQNMNIQKNLMDKGAKVELGIPYELWDEPSVEVADLKRQCESMLEENEEVLENWYFHHQDESLDRFFCATHVLRDSDQECLNKVWKADKGVKRSKEESEGENGRQTHDTGDL</sequence>
<reference evidence="6" key="2">
    <citation type="submission" date="2025-09" db="UniProtKB">
        <authorList>
            <consortium name="Ensembl"/>
        </authorList>
    </citation>
    <scope>IDENTIFICATION</scope>
</reference>
<dbReference type="PANTHER" id="PTHR15382:SF3">
    <property type="entry name" value="PROTEIN CANOPY HOMOLOG 4"/>
    <property type="match status" value="1"/>
</dbReference>
<evidence type="ECO:0000256" key="3">
    <source>
        <dbReference type="SAM" id="MobiDB-lite"/>
    </source>
</evidence>
<protein>
    <submittedName>
        <fullName evidence="6">Canopy FGF signaling regulator 4</fullName>
    </submittedName>
</protein>
<feature type="domain" description="DUF3456" evidence="5">
    <location>
        <begin position="26"/>
        <end position="179"/>
    </location>
</feature>
<dbReference type="Ensembl" id="ENSCCRT00000043972.2">
    <property type="protein sequence ID" value="ENSCCRP00000040569.2"/>
    <property type="gene ID" value="ENSCCRG00000021658.2"/>
</dbReference>
<keyword evidence="2 4" id="KW-0732">Signal</keyword>
<evidence type="ECO:0000313" key="6">
    <source>
        <dbReference type="Ensembl" id="ENSCCRP00000040569.2"/>
    </source>
</evidence>
<organism evidence="6 7">
    <name type="scientific">Cyprinus carpio carpio</name>
    <dbReference type="NCBI Taxonomy" id="630221"/>
    <lineage>
        <taxon>Eukaryota</taxon>
        <taxon>Metazoa</taxon>
        <taxon>Chordata</taxon>
        <taxon>Craniata</taxon>
        <taxon>Vertebrata</taxon>
        <taxon>Euteleostomi</taxon>
        <taxon>Actinopterygii</taxon>
        <taxon>Neopterygii</taxon>
        <taxon>Teleostei</taxon>
        <taxon>Ostariophysi</taxon>
        <taxon>Cypriniformes</taxon>
        <taxon>Cyprinidae</taxon>
        <taxon>Cyprininae</taxon>
        <taxon>Cyprinus</taxon>
    </lineage>
</organism>
<feature type="signal peptide" evidence="4">
    <location>
        <begin position="1"/>
        <end position="17"/>
    </location>
</feature>
<dbReference type="OMA" id="TKCEICA"/>
<dbReference type="Proteomes" id="UP001108240">
    <property type="component" value="Unplaced"/>
</dbReference>
<accession>A0A8C1BYH3</accession>
<evidence type="ECO:0000256" key="4">
    <source>
        <dbReference type="SAM" id="SignalP"/>
    </source>
</evidence>
<evidence type="ECO:0000256" key="1">
    <source>
        <dbReference type="ARBA" id="ARBA00007285"/>
    </source>
</evidence>
<evidence type="ECO:0000259" key="5">
    <source>
        <dbReference type="Pfam" id="PF11938"/>
    </source>
</evidence>
<proteinExistence type="inferred from homology"/>
<comment type="similarity">
    <text evidence="1">Belongs to the canopy family.</text>
</comment>